<dbReference type="InterPro" id="IPR011705">
    <property type="entry name" value="BACK"/>
</dbReference>
<dbReference type="InterPro" id="IPR015915">
    <property type="entry name" value="Kelch-typ_b-propeller"/>
</dbReference>
<reference evidence="5" key="1">
    <citation type="submission" date="2025-08" db="UniProtKB">
        <authorList>
            <consortium name="RefSeq"/>
        </authorList>
    </citation>
    <scope>IDENTIFICATION</scope>
</reference>
<dbReference type="Pfam" id="PF07707">
    <property type="entry name" value="BACK"/>
    <property type="match status" value="1"/>
</dbReference>
<dbReference type="SUPFAM" id="SSF54695">
    <property type="entry name" value="POZ domain"/>
    <property type="match status" value="1"/>
</dbReference>
<dbReference type="PANTHER" id="PTHR45632">
    <property type="entry name" value="LD33804P"/>
    <property type="match status" value="1"/>
</dbReference>
<accession>A0ABM1KIU3</accession>
<evidence type="ECO:0000259" key="3">
    <source>
        <dbReference type="PROSITE" id="PS50097"/>
    </source>
</evidence>
<dbReference type="Gene3D" id="1.25.40.420">
    <property type="match status" value="1"/>
</dbReference>
<keyword evidence="1" id="KW-0880">Kelch repeat</keyword>
<dbReference type="SMART" id="SM00225">
    <property type="entry name" value="BTB"/>
    <property type="match status" value="1"/>
</dbReference>
<evidence type="ECO:0000313" key="5">
    <source>
        <dbReference type="RefSeq" id="XP_015273630.1"/>
    </source>
</evidence>
<protein>
    <submittedName>
        <fullName evidence="5">Kelch-like protein 12</fullName>
    </submittedName>
</protein>
<organism evidence="4 5">
    <name type="scientific">Gekko japonicus</name>
    <name type="common">Schlegel's Japanese gecko</name>
    <dbReference type="NCBI Taxonomy" id="146911"/>
    <lineage>
        <taxon>Eukaryota</taxon>
        <taxon>Metazoa</taxon>
        <taxon>Chordata</taxon>
        <taxon>Craniata</taxon>
        <taxon>Vertebrata</taxon>
        <taxon>Euteleostomi</taxon>
        <taxon>Lepidosauria</taxon>
        <taxon>Squamata</taxon>
        <taxon>Bifurcata</taxon>
        <taxon>Gekkota</taxon>
        <taxon>Gekkonidae</taxon>
        <taxon>Gekkoninae</taxon>
        <taxon>Gekko</taxon>
    </lineage>
</organism>
<keyword evidence="4" id="KW-1185">Reference proteome</keyword>
<feature type="domain" description="BTB" evidence="3">
    <location>
        <begin position="38"/>
        <end position="104"/>
    </location>
</feature>
<dbReference type="SUPFAM" id="SSF117281">
    <property type="entry name" value="Kelch motif"/>
    <property type="match status" value="2"/>
</dbReference>
<dbReference type="InterPro" id="IPR006652">
    <property type="entry name" value="Kelch_1"/>
</dbReference>
<dbReference type="RefSeq" id="XP_015273630.1">
    <property type="nucleotide sequence ID" value="XM_015418144.1"/>
</dbReference>
<dbReference type="Gene3D" id="3.30.710.10">
    <property type="entry name" value="Potassium Channel Kv1.1, Chain A"/>
    <property type="match status" value="1"/>
</dbReference>
<dbReference type="SMART" id="SM00875">
    <property type="entry name" value="BACK"/>
    <property type="match status" value="1"/>
</dbReference>
<dbReference type="InterPro" id="IPR000210">
    <property type="entry name" value="BTB/POZ_dom"/>
</dbReference>
<evidence type="ECO:0000256" key="1">
    <source>
        <dbReference type="ARBA" id="ARBA00022441"/>
    </source>
</evidence>
<dbReference type="GeneID" id="107116251"/>
<dbReference type="Pfam" id="PF00651">
    <property type="entry name" value="BTB"/>
    <property type="match status" value="1"/>
</dbReference>
<dbReference type="Proteomes" id="UP000694871">
    <property type="component" value="Unplaced"/>
</dbReference>
<sequence>MDSQRDSDEEDGTEKSIQSHETYLCQGLRQLYQAQQLCDVTLEAEGKSFPCHQMLLASISPYFRDIFKNSSGLQNKAFQLKDMASSTLHSLLNYLYTEELSLTLDTAQDLFTAAGKLQILPLKEIAGRFLEKNVTMKNCLSLYRLAHEHSHQALLQAAWAYISQYFGALSKKEDFLGLEYHTLICLICSNGLEVASELTVYQAVRSWAEHPPSTRLVLFKELLGHVRFPLLTAGEVMEVQADVSEYYRHVRLRWKELDGAGRLLESGGLRKGMYDDCFVCVELHENWTQNGDSPHSYLHCFDPHTEKWENLPPLRYLSYSGCASLDFKLYLSGGQTGDCTFVDSLYEYNSLTGQWTQLPSMSIPRAVHPFLACNKELYALGGCSDAGPLTSAEAYSVNQSTWAPISNLPLALTYPASAVLNNKLYLIGGKASRSYRGLLIYNTKTDWWNEVLMEFACYGAAAVPVGTGMYVIGGFTEERGSFLAHSAVPTEEIPFSTKGSFFLHEDGRVNWEVAIPELPVALTFACAVEQEGKIYLLAGKDDNRSYNTCYSWVPRDASWIQCPKEIPTTDEGRVFSCAILKMPKKPIQFLLLETSRALAVVGVDETKKGHSSSSLREGCSLNCCWGGR</sequence>
<name>A0ABM1KIU3_GEKJA</name>
<gene>
    <name evidence="5" type="primary">LOC107116251</name>
</gene>
<evidence type="ECO:0000256" key="2">
    <source>
        <dbReference type="ARBA" id="ARBA00022737"/>
    </source>
</evidence>
<dbReference type="PANTHER" id="PTHR45632:SF3">
    <property type="entry name" value="KELCH-LIKE PROTEIN 32"/>
    <property type="match status" value="1"/>
</dbReference>
<dbReference type="Gene3D" id="2.120.10.80">
    <property type="entry name" value="Kelch-type beta propeller"/>
    <property type="match status" value="2"/>
</dbReference>
<evidence type="ECO:0000313" key="4">
    <source>
        <dbReference type="Proteomes" id="UP000694871"/>
    </source>
</evidence>
<proteinExistence type="predicted"/>
<dbReference type="Pfam" id="PF24681">
    <property type="entry name" value="Kelch_KLHDC2_KLHL20_DRC7"/>
    <property type="match status" value="1"/>
</dbReference>
<keyword evidence="2" id="KW-0677">Repeat</keyword>
<dbReference type="SMART" id="SM00612">
    <property type="entry name" value="Kelch"/>
    <property type="match status" value="3"/>
</dbReference>
<dbReference type="InterPro" id="IPR011333">
    <property type="entry name" value="SKP1/BTB/POZ_sf"/>
</dbReference>
<dbReference type="PROSITE" id="PS50097">
    <property type="entry name" value="BTB"/>
    <property type="match status" value="1"/>
</dbReference>